<dbReference type="RefSeq" id="WP_142060213.1">
    <property type="nucleotide sequence ID" value="NZ_VFPA01000004.1"/>
</dbReference>
<comment type="caution">
    <text evidence="6">The sequence shown here is derived from an EMBL/GenBank/DDBJ whole genome shotgun (WGS) entry which is preliminary data.</text>
</comment>
<name>A0A543DAN2_9PSEU</name>
<dbReference type="SUPFAM" id="SSF46689">
    <property type="entry name" value="Homeodomain-like"/>
    <property type="match status" value="1"/>
</dbReference>
<reference evidence="6 7" key="1">
    <citation type="submission" date="2019-06" db="EMBL/GenBank/DDBJ databases">
        <title>Sequencing the genomes of 1000 actinobacteria strains.</title>
        <authorList>
            <person name="Klenk H.-P."/>
        </authorList>
    </citation>
    <scope>NUCLEOTIDE SEQUENCE [LARGE SCALE GENOMIC DNA]</scope>
    <source>
        <strain evidence="6 7">DSM 45301</strain>
    </source>
</reference>
<evidence type="ECO:0000256" key="1">
    <source>
        <dbReference type="ARBA" id="ARBA00023015"/>
    </source>
</evidence>
<dbReference type="OrthoDB" id="6929199at2"/>
<sequence>MGGTSKGERRRQELVTAAAALLRSGGFDAVRHRAVAERAGLPLASTTYYFSSLEELVTAAVERTGRDELAEIRAQLDALPDGVLSTDELVELVLDQLIGPESRAGGLDAALLRYERLVGAGRRPYLAPLMRRLRDEFDGLIAEILSRAGRPRDPVAVRDLVSLVDGAVVSALIEADPDPRAAGREVLLRTLRPDGGRRPTGAEP</sequence>
<keyword evidence="3" id="KW-0804">Transcription</keyword>
<keyword evidence="2 4" id="KW-0238">DNA-binding</keyword>
<keyword evidence="1" id="KW-0805">Transcription regulation</keyword>
<proteinExistence type="predicted"/>
<accession>A0A543DAN2</accession>
<dbReference type="InterPro" id="IPR041583">
    <property type="entry name" value="TetR_C_31"/>
</dbReference>
<dbReference type="PROSITE" id="PS50977">
    <property type="entry name" value="HTH_TETR_2"/>
    <property type="match status" value="1"/>
</dbReference>
<dbReference type="InterPro" id="IPR036271">
    <property type="entry name" value="Tet_transcr_reg_TetR-rel_C_sf"/>
</dbReference>
<gene>
    <name evidence="6" type="ORF">FB558_6638</name>
</gene>
<dbReference type="Proteomes" id="UP000315677">
    <property type="component" value="Unassembled WGS sequence"/>
</dbReference>
<feature type="domain" description="HTH tetR-type" evidence="5">
    <location>
        <begin position="8"/>
        <end position="68"/>
    </location>
</feature>
<evidence type="ECO:0000256" key="3">
    <source>
        <dbReference type="ARBA" id="ARBA00023163"/>
    </source>
</evidence>
<protein>
    <submittedName>
        <fullName evidence="6">TetR family transcriptional regulator</fullName>
    </submittedName>
</protein>
<dbReference type="Pfam" id="PF00440">
    <property type="entry name" value="TetR_N"/>
    <property type="match status" value="1"/>
</dbReference>
<dbReference type="InterPro" id="IPR009057">
    <property type="entry name" value="Homeodomain-like_sf"/>
</dbReference>
<dbReference type="AlphaFoldDB" id="A0A543DAN2"/>
<evidence type="ECO:0000256" key="4">
    <source>
        <dbReference type="PROSITE-ProRule" id="PRU00335"/>
    </source>
</evidence>
<dbReference type="GO" id="GO:0003677">
    <property type="term" value="F:DNA binding"/>
    <property type="evidence" value="ECO:0007669"/>
    <property type="project" value="UniProtKB-UniRule"/>
</dbReference>
<evidence type="ECO:0000256" key="2">
    <source>
        <dbReference type="ARBA" id="ARBA00023125"/>
    </source>
</evidence>
<evidence type="ECO:0000259" key="5">
    <source>
        <dbReference type="PROSITE" id="PS50977"/>
    </source>
</evidence>
<feature type="DNA-binding region" description="H-T-H motif" evidence="4">
    <location>
        <begin position="31"/>
        <end position="50"/>
    </location>
</feature>
<organism evidence="6 7">
    <name type="scientific">Pseudonocardia kunmingensis</name>
    <dbReference type="NCBI Taxonomy" id="630975"/>
    <lineage>
        <taxon>Bacteria</taxon>
        <taxon>Bacillati</taxon>
        <taxon>Actinomycetota</taxon>
        <taxon>Actinomycetes</taxon>
        <taxon>Pseudonocardiales</taxon>
        <taxon>Pseudonocardiaceae</taxon>
        <taxon>Pseudonocardia</taxon>
    </lineage>
</organism>
<dbReference type="SUPFAM" id="SSF48498">
    <property type="entry name" value="Tetracyclin repressor-like, C-terminal domain"/>
    <property type="match status" value="1"/>
</dbReference>
<dbReference type="InterPro" id="IPR001647">
    <property type="entry name" value="HTH_TetR"/>
</dbReference>
<dbReference type="Gene3D" id="1.10.357.10">
    <property type="entry name" value="Tetracycline Repressor, domain 2"/>
    <property type="match status" value="1"/>
</dbReference>
<evidence type="ECO:0000313" key="6">
    <source>
        <dbReference type="EMBL" id="TQM06387.1"/>
    </source>
</evidence>
<dbReference type="PANTHER" id="PTHR47506">
    <property type="entry name" value="TRANSCRIPTIONAL REGULATORY PROTEIN"/>
    <property type="match status" value="1"/>
</dbReference>
<evidence type="ECO:0000313" key="7">
    <source>
        <dbReference type="Proteomes" id="UP000315677"/>
    </source>
</evidence>
<dbReference type="EMBL" id="VFPA01000004">
    <property type="protein sequence ID" value="TQM06387.1"/>
    <property type="molecule type" value="Genomic_DNA"/>
</dbReference>
<dbReference type="PANTHER" id="PTHR47506:SF6">
    <property type="entry name" value="HTH-TYPE TRANSCRIPTIONAL REPRESSOR NEMR"/>
    <property type="match status" value="1"/>
</dbReference>
<keyword evidence="7" id="KW-1185">Reference proteome</keyword>
<dbReference type="Pfam" id="PF17940">
    <property type="entry name" value="TetR_C_31"/>
    <property type="match status" value="1"/>
</dbReference>